<dbReference type="Pfam" id="PF00484">
    <property type="entry name" value="Pro_CA"/>
    <property type="match status" value="1"/>
</dbReference>
<evidence type="ECO:0000256" key="1">
    <source>
        <dbReference type="ARBA" id="ARBA00006217"/>
    </source>
</evidence>
<gene>
    <name evidence="10" type="primary">cynT</name>
    <name evidence="10" type="ORF">GCM10011425_24630</name>
</gene>
<comment type="similarity">
    <text evidence="1">Belongs to the beta-class carbonic anhydrase family.</text>
</comment>
<dbReference type="EMBL" id="BMDO01000006">
    <property type="protein sequence ID" value="GGI51251.1"/>
    <property type="molecule type" value="Genomic_DNA"/>
</dbReference>
<proteinExistence type="inferred from homology"/>
<dbReference type="SMART" id="SM00947">
    <property type="entry name" value="Pro_CA"/>
    <property type="match status" value="1"/>
</dbReference>
<keyword evidence="11" id="KW-1185">Reference proteome</keyword>
<evidence type="ECO:0000256" key="5">
    <source>
        <dbReference type="ARBA" id="ARBA00023239"/>
    </source>
</evidence>
<dbReference type="GO" id="GO:0008270">
    <property type="term" value="F:zinc ion binding"/>
    <property type="evidence" value="ECO:0007669"/>
    <property type="project" value="InterPro"/>
</dbReference>
<dbReference type="SUPFAM" id="SSF53056">
    <property type="entry name" value="beta-carbonic anhydrase, cab"/>
    <property type="match status" value="1"/>
</dbReference>
<dbReference type="InterPro" id="IPR001765">
    <property type="entry name" value="Carbonic_anhydrase"/>
</dbReference>
<dbReference type="PANTHER" id="PTHR11002">
    <property type="entry name" value="CARBONIC ANHYDRASE"/>
    <property type="match status" value="1"/>
</dbReference>
<dbReference type="CDD" id="cd00883">
    <property type="entry name" value="beta_CA_cladeA"/>
    <property type="match status" value="1"/>
</dbReference>
<keyword evidence="4 9" id="KW-0862">Zinc</keyword>
<reference evidence="10" key="2">
    <citation type="submission" date="2020-09" db="EMBL/GenBank/DDBJ databases">
        <authorList>
            <person name="Sun Q."/>
            <person name="Sedlacek I."/>
        </authorList>
    </citation>
    <scope>NUCLEOTIDE SEQUENCE</scope>
    <source>
        <strain evidence="10">CCM 8711</strain>
    </source>
</reference>
<dbReference type="RefSeq" id="WP_188417156.1">
    <property type="nucleotide sequence ID" value="NZ_BMDO01000006.1"/>
</dbReference>
<feature type="binding site" evidence="9">
    <location>
        <position position="112"/>
    </location>
    <ligand>
        <name>Zn(2+)</name>
        <dbReference type="ChEBI" id="CHEBI:29105"/>
    </ligand>
</feature>
<accession>A0A917JBX0</accession>
<comment type="caution">
    <text evidence="10">The sequence shown here is derived from an EMBL/GenBank/DDBJ whole genome shotgun (WGS) entry which is preliminary data.</text>
</comment>
<dbReference type="PANTHER" id="PTHR11002:SF76">
    <property type="entry name" value="CARBONIC ANHYDRASE"/>
    <property type="match status" value="1"/>
</dbReference>
<dbReference type="GO" id="GO:0004089">
    <property type="term" value="F:carbonate dehydratase activity"/>
    <property type="evidence" value="ECO:0007669"/>
    <property type="project" value="UniProtKB-EC"/>
</dbReference>
<dbReference type="Proteomes" id="UP000662074">
    <property type="component" value="Unassembled WGS sequence"/>
</dbReference>
<dbReference type="InterPro" id="IPR015892">
    <property type="entry name" value="Carbonic_anhydrase_CS"/>
</dbReference>
<dbReference type="AlphaFoldDB" id="A0A917JBX0"/>
<evidence type="ECO:0000256" key="9">
    <source>
        <dbReference type="PIRSR" id="PIRSR601765-1"/>
    </source>
</evidence>
<evidence type="ECO:0000256" key="3">
    <source>
        <dbReference type="ARBA" id="ARBA00022723"/>
    </source>
</evidence>
<evidence type="ECO:0000256" key="7">
    <source>
        <dbReference type="ARBA" id="ARBA00048348"/>
    </source>
</evidence>
<comment type="catalytic activity">
    <reaction evidence="7">
        <text>hydrogencarbonate + H(+) = CO2 + H2O</text>
        <dbReference type="Rhea" id="RHEA:10748"/>
        <dbReference type="ChEBI" id="CHEBI:15377"/>
        <dbReference type="ChEBI" id="CHEBI:15378"/>
        <dbReference type="ChEBI" id="CHEBI:16526"/>
        <dbReference type="ChEBI" id="CHEBI:17544"/>
        <dbReference type="EC" id="4.2.1.1"/>
    </reaction>
</comment>
<comment type="cofactor">
    <cofactor evidence="9">
        <name>Zn(2+)</name>
        <dbReference type="ChEBI" id="CHEBI:29105"/>
    </cofactor>
    <text evidence="9">Binds 1 zinc ion per subunit.</text>
</comment>
<dbReference type="InterPro" id="IPR036874">
    <property type="entry name" value="Carbonic_anhydrase_sf"/>
</dbReference>
<dbReference type="EC" id="4.2.1.1" evidence="2"/>
<dbReference type="Gene3D" id="3.40.1050.10">
    <property type="entry name" value="Carbonic anhydrase"/>
    <property type="match status" value="1"/>
</dbReference>
<dbReference type="PROSITE" id="PS00704">
    <property type="entry name" value="PROK_CO2_ANHYDRASE_1"/>
    <property type="match status" value="1"/>
</dbReference>
<keyword evidence="5" id="KW-0456">Lyase</keyword>
<keyword evidence="3 9" id="KW-0479">Metal-binding</keyword>
<dbReference type="NCBIfam" id="NF007756">
    <property type="entry name" value="PRK10437.1"/>
    <property type="match status" value="1"/>
</dbReference>
<evidence type="ECO:0000256" key="6">
    <source>
        <dbReference type="ARBA" id="ARBA00039351"/>
    </source>
</evidence>
<feature type="binding site" evidence="9">
    <location>
        <position position="58"/>
    </location>
    <ligand>
        <name>Zn(2+)</name>
        <dbReference type="ChEBI" id="CHEBI:29105"/>
    </ligand>
</feature>
<organism evidence="10 11">
    <name type="scientific">Mucilaginibacter galii</name>
    <dbReference type="NCBI Taxonomy" id="2005073"/>
    <lineage>
        <taxon>Bacteria</taxon>
        <taxon>Pseudomonadati</taxon>
        <taxon>Bacteroidota</taxon>
        <taxon>Sphingobacteriia</taxon>
        <taxon>Sphingobacteriales</taxon>
        <taxon>Sphingobacteriaceae</taxon>
        <taxon>Mucilaginibacter</taxon>
    </lineage>
</organism>
<sequence>MDNKPSNLELHDTSHISYESLLEGNQKFVEEALQEDPQFFTKLANGQTPPVLWIGCADSRVPADRITRTNPGEIFVHRNIANVVVHTDLNLLSVLDYAVNVLKVKHVIVVGHYGCGGVQAAMGNKQFGLIDNWLRAIKDVYQKHAPELDAITDEKTKFDRMVEFNVIEGVNNLCKTTIVQGAWARSQELHVHGWVYALDTGLITDLKVNASDSTGMDSIYQFEKKN</sequence>
<reference evidence="10" key="1">
    <citation type="journal article" date="2014" name="Int. J. Syst. Evol. Microbiol.">
        <title>Complete genome sequence of Corynebacterium casei LMG S-19264T (=DSM 44701T), isolated from a smear-ripened cheese.</title>
        <authorList>
            <consortium name="US DOE Joint Genome Institute (JGI-PGF)"/>
            <person name="Walter F."/>
            <person name="Albersmeier A."/>
            <person name="Kalinowski J."/>
            <person name="Ruckert C."/>
        </authorList>
    </citation>
    <scope>NUCLEOTIDE SEQUENCE</scope>
    <source>
        <strain evidence="10">CCM 8711</strain>
    </source>
</reference>
<evidence type="ECO:0000313" key="11">
    <source>
        <dbReference type="Proteomes" id="UP000662074"/>
    </source>
</evidence>
<dbReference type="GO" id="GO:0015976">
    <property type="term" value="P:carbon utilization"/>
    <property type="evidence" value="ECO:0007669"/>
    <property type="project" value="InterPro"/>
</dbReference>
<evidence type="ECO:0000256" key="8">
    <source>
        <dbReference type="ARBA" id="ARBA00082533"/>
    </source>
</evidence>
<name>A0A917JBX0_9SPHI</name>
<feature type="binding site" evidence="9">
    <location>
        <position position="115"/>
    </location>
    <ligand>
        <name>Zn(2+)</name>
        <dbReference type="ChEBI" id="CHEBI:29105"/>
    </ligand>
</feature>
<feature type="binding site" evidence="9">
    <location>
        <position position="56"/>
    </location>
    <ligand>
        <name>Zn(2+)</name>
        <dbReference type="ChEBI" id="CHEBI:29105"/>
    </ligand>
</feature>
<evidence type="ECO:0000256" key="2">
    <source>
        <dbReference type="ARBA" id="ARBA00012925"/>
    </source>
</evidence>
<protein>
    <recommendedName>
        <fullName evidence="6">Carbonic anhydrase 2</fullName>
        <ecNumber evidence="2">4.2.1.1</ecNumber>
    </recommendedName>
    <alternativeName>
        <fullName evidence="8">Carbonate dehydratase 2</fullName>
    </alternativeName>
</protein>
<dbReference type="FunFam" id="3.40.1050.10:FF:000001">
    <property type="entry name" value="Carbonic anhydrase"/>
    <property type="match status" value="1"/>
</dbReference>
<evidence type="ECO:0000313" key="10">
    <source>
        <dbReference type="EMBL" id="GGI51251.1"/>
    </source>
</evidence>
<evidence type="ECO:0000256" key="4">
    <source>
        <dbReference type="ARBA" id="ARBA00022833"/>
    </source>
</evidence>